<name>A0A5J4V7T3_9EUKA</name>
<dbReference type="Proteomes" id="UP000324800">
    <property type="component" value="Unassembled WGS sequence"/>
</dbReference>
<evidence type="ECO:0000313" key="1">
    <source>
        <dbReference type="EMBL" id="KAA6378331.1"/>
    </source>
</evidence>
<organism evidence="1 2">
    <name type="scientific">Streblomastix strix</name>
    <dbReference type="NCBI Taxonomy" id="222440"/>
    <lineage>
        <taxon>Eukaryota</taxon>
        <taxon>Metamonada</taxon>
        <taxon>Preaxostyla</taxon>
        <taxon>Oxymonadida</taxon>
        <taxon>Streblomastigidae</taxon>
        <taxon>Streblomastix</taxon>
    </lineage>
</organism>
<comment type="caution">
    <text evidence="1">The sequence shown here is derived from an EMBL/GenBank/DDBJ whole genome shotgun (WGS) entry which is preliminary data.</text>
</comment>
<gene>
    <name evidence="1" type="ORF">EZS28_026140</name>
</gene>
<dbReference type="AlphaFoldDB" id="A0A5J4V7T3"/>
<accession>A0A5J4V7T3</accession>
<sequence>MIRTEQVWNLIRKGDCSISIDLKSDFYHQIVNAPRRPYLAMGKICQQRAMSFGISHFPDFFTQALTMLWFAIVQHVETGILIRGQGVKAAPSMITRECKSVETRHDALLKTVPVDTFLTRIVSITGEIDQQQKKLPPHQTDIDKVQKIKTIDQHVTLFIKLKEIIMSI</sequence>
<reference evidence="1 2" key="1">
    <citation type="submission" date="2019-03" db="EMBL/GenBank/DDBJ databases">
        <title>Single cell metagenomics reveals metabolic interactions within the superorganism composed of flagellate Streblomastix strix and complex community of Bacteroidetes bacteria on its surface.</title>
        <authorList>
            <person name="Treitli S.C."/>
            <person name="Kolisko M."/>
            <person name="Husnik F."/>
            <person name="Keeling P."/>
            <person name="Hampl V."/>
        </authorList>
    </citation>
    <scope>NUCLEOTIDE SEQUENCE [LARGE SCALE GENOMIC DNA]</scope>
    <source>
        <strain evidence="1">ST1C</strain>
    </source>
</reference>
<dbReference type="EMBL" id="SNRW01009215">
    <property type="protein sequence ID" value="KAA6378331.1"/>
    <property type="molecule type" value="Genomic_DNA"/>
</dbReference>
<protein>
    <submittedName>
        <fullName evidence="1">Uncharacterized protein</fullName>
    </submittedName>
</protein>
<evidence type="ECO:0000313" key="2">
    <source>
        <dbReference type="Proteomes" id="UP000324800"/>
    </source>
</evidence>
<proteinExistence type="predicted"/>